<keyword evidence="5" id="KW-1185">Reference proteome</keyword>
<dbReference type="Pfam" id="PF03319">
    <property type="entry name" value="EutN_CcmL"/>
    <property type="match status" value="1"/>
</dbReference>
<dbReference type="Proteomes" id="UP000440004">
    <property type="component" value="Unassembled WGS sequence"/>
</dbReference>
<sequence length="93" mass="10040">MLIGRVIDSIWCTRKDEGLTGMKLMKIKLLDKEIEEGRVIVAIDLIGAGIGEKVLVTQGSSARKFVGLENAPIDAIVVGIIDSELMRGDMNGN</sequence>
<dbReference type="Gene3D" id="2.40.50.220">
    <property type="entry name" value="EutN/Ccml"/>
    <property type="match status" value="1"/>
</dbReference>
<evidence type="ECO:0000313" key="4">
    <source>
        <dbReference type="EMBL" id="MPW25515.1"/>
    </source>
</evidence>
<dbReference type="RefSeq" id="WP_152803054.1">
    <property type="nucleotide sequence ID" value="NZ_WHNX01000008.1"/>
</dbReference>
<dbReference type="InterPro" id="IPR036677">
    <property type="entry name" value="EutN_CcmL_sf"/>
</dbReference>
<evidence type="ECO:0000313" key="5">
    <source>
        <dbReference type="Proteomes" id="UP000440004"/>
    </source>
</evidence>
<comment type="caution">
    <text evidence="4">The sequence shown here is derived from an EMBL/GenBank/DDBJ whole genome shotgun (WGS) entry which is preliminary data.</text>
</comment>
<organism evidence="4 5">
    <name type="scientific">Alkalibaculum sporogenes</name>
    <dbReference type="NCBI Taxonomy" id="2655001"/>
    <lineage>
        <taxon>Bacteria</taxon>
        <taxon>Bacillati</taxon>
        <taxon>Bacillota</taxon>
        <taxon>Clostridia</taxon>
        <taxon>Eubacteriales</taxon>
        <taxon>Eubacteriaceae</taxon>
        <taxon>Alkalibaculum</taxon>
    </lineage>
</organism>
<protein>
    <submittedName>
        <fullName evidence="4">Ethanolamine utilization protein EutN</fullName>
    </submittedName>
</protein>
<gene>
    <name evidence="4" type="ORF">GC105_06910</name>
</gene>
<evidence type="ECO:0000256" key="3">
    <source>
        <dbReference type="ARBA" id="ARBA00024446"/>
    </source>
</evidence>
<dbReference type="EMBL" id="WHNX01000008">
    <property type="protein sequence ID" value="MPW25515.1"/>
    <property type="molecule type" value="Genomic_DNA"/>
</dbReference>
<dbReference type="AlphaFoldDB" id="A0A6A7K7Z5"/>
<name>A0A6A7K7Z5_9FIRM</name>
<dbReference type="SUPFAM" id="SSF159133">
    <property type="entry name" value="EutN/CcmL-like"/>
    <property type="match status" value="1"/>
</dbReference>
<dbReference type="CDD" id="cd01614">
    <property type="entry name" value="EutN_CcmL"/>
    <property type="match status" value="1"/>
</dbReference>
<evidence type="ECO:0000256" key="1">
    <source>
        <dbReference type="ARBA" id="ARBA00023587"/>
    </source>
</evidence>
<dbReference type="GO" id="GO:0031470">
    <property type="term" value="C:carboxysome"/>
    <property type="evidence" value="ECO:0007669"/>
    <property type="project" value="UniProtKB-SubCell"/>
</dbReference>
<dbReference type="InterPro" id="IPR004992">
    <property type="entry name" value="EutN_CcmL"/>
</dbReference>
<proteinExistence type="predicted"/>
<keyword evidence="2" id="KW-1282">Carboxysome</keyword>
<dbReference type="PANTHER" id="PTHR36539">
    <property type="entry name" value="ETHANOLAMINE UTILIZATION PROTEIN EUTN"/>
    <property type="match status" value="1"/>
</dbReference>
<comment type="subcellular location">
    <subcellularLocation>
        <location evidence="1">Carboxysome</location>
    </subcellularLocation>
</comment>
<accession>A0A6A7K7Z5</accession>
<keyword evidence="3" id="KW-1283">Bacterial microcompartment</keyword>
<evidence type="ECO:0000256" key="2">
    <source>
        <dbReference type="ARBA" id="ARBA00023669"/>
    </source>
</evidence>
<reference evidence="4 5" key="1">
    <citation type="submission" date="2019-10" db="EMBL/GenBank/DDBJ databases">
        <title>Alkalibaculum tamaniensis sp.nov., a new alkaliphilic acetogen, isolated on methoxylated aromatics from a mud volcano.</title>
        <authorList>
            <person name="Khomyakova M.A."/>
            <person name="Merkel A.Y."/>
            <person name="Bonch-Osmolovskaya E.A."/>
            <person name="Slobodkin A.I."/>
        </authorList>
    </citation>
    <scope>NUCLEOTIDE SEQUENCE [LARGE SCALE GENOMIC DNA]</scope>
    <source>
        <strain evidence="4 5">M08DMB</strain>
    </source>
</reference>
<dbReference type="PROSITE" id="PS51932">
    <property type="entry name" value="BMV"/>
    <property type="match status" value="1"/>
</dbReference>